<dbReference type="GO" id="GO:0005975">
    <property type="term" value="P:carbohydrate metabolic process"/>
    <property type="evidence" value="ECO:0007669"/>
    <property type="project" value="InterPro"/>
</dbReference>
<evidence type="ECO:0000259" key="13">
    <source>
        <dbReference type="Pfam" id="PF08532"/>
    </source>
</evidence>
<keyword evidence="7 8" id="KW-0326">Glycosidase</keyword>
<evidence type="ECO:0000259" key="12">
    <source>
        <dbReference type="Pfam" id="PF02449"/>
    </source>
</evidence>
<evidence type="ECO:0000313" key="15">
    <source>
        <dbReference type="Proteomes" id="UP000095558"/>
    </source>
</evidence>
<evidence type="ECO:0000256" key="4">
    <source>
        <dbReference type="ARBA" id="ARBA00022723"/>
    </source>
</evidence>
<reference evidence="14 15" key="1">
    <citation type="submission" date="2015-09" db="EMBL/GenBank/DDBJ databases">
        <authorList>
            <consortium name="Pathogen Informatics"/>
        </authorList>
    </citation>
    <scope>NUCLEOTIDE SEQUENCE [LARGE SCALE GENOMIC DNA]</scope>
    <source>
        <strain evidence="14 15">2789STDY5834855</strain>
    </source>
</reference>
<dbReference type="OrthoDB" id="9800974at2"/>
<feature type="binding site" evidence="10">
    <location>
        <position position="103"/>
    </location>
    <ligand>
        <name>substrate</name>
    </ligand>
</feature>
<dbReference type="EC" id="3.2.1.23" evidence="3 8"/>
<proteinExistence type="inferred from homology"/>
<feature type="domain" description="Beta-galactosidase trimerisation" evidence="13">
    <location>
        <begin position="394"/>
        <end position="601"/>
    </location>
</feature>
<feature type="binding site" evidence="11">
    <location>
        <position position="153"/>
    </location>
    <ligand>
        <name>Zn(2+)</name>
        <dbReference type="ChEBI" id="CHEBI:29105"/>
    </ligand>
</feature>
<organism evidence="14 15">
    <name type="scientific">Clostridium disporicum</name>
    <dbReference type="NCBI Taxonomy" id="84024"/>
    <lineage>
        <taxon>Bacteria</taxon>
        <taxon>Bacillati</taxon>
        <taxon>Bacillota</taxon>
        <taxon>Clostridia</taxon>
        <taxon>Eubacteriales</taxon>
        <taxon>Clostridiaceae</taxon>
        <taxon>Clostridium</taxon>
    </lineage>
</organism>
<comment type="catalytic activity">
    <reaction evidence="1 8">
        <text>Hydrolysis of terminal non-reducing beta-D-galactose residues in beta-D-galactosides.</text>
        <dbReference type="EC" id="3.2.1.23"/>
    </reaction>
</comment>
<feature type="active site" description="Proton donor" evidence="9">
    <location>
        <position position="142"/>
    </location>
</feature>
<evidence type="ECO:0000256" key="5">
    <source>
        <dbReference type="ARBA" id="ARBA00022801"/>
    </source>
</evidence>
<feature type="domain" description="Glycoside hydrolase family 42 N-terminal" evidence="12">
    <location>
        <begin position="6"/>
        <end position="382"/>
    </location>
</feature>
<dbReference type="EMBL" id="CYZV01000015">
    <property type="protein sequence ID" value="CUO15088.1"/>
    <property type="molecule type" value="Genomic_DNA"/>
</dbReference>
<dbReference type="InterPro" id="IPR013529">
    <property type="entry name" value="Glyco_hydro_42_N"/>
</dbReference>
<keyword evidence="4 11" id="KW-0479">Metal-binding</keyword>
<evidence type="ECO:0000256" key="2">
    <source>
        <dbReference type="ARBA" id="ARBA00005940"/>
    </source>
</evidence>
<dbReference type="Pfam" id="PF08532">
    <property type="entry name" value="Glyco_hydro_42M"/>
    <property type="match status" value="1"/>
</dbReference>
<dbReference type="InterPro" id="IPR017853">
    <property type="entry name" value="GH"/>
</dbReference>
<evidence type="ECO:0000256" key="11">
    <source>
        <dbReference type="PIRSR" id="PIRSR001084-3"/>
    </source>
</evidence>
<dbReference type="AlphaFoldDB" id="A0A174CTD6"/>
<feature type="active site" description="Nucleophile" evidence="9">
    <location>
        <position position="305"/>
    </location>
</feature>
<dbReference type="PANTHER" id="PTHR36447:SF2">
    <property type="entry name" value="BETA-GALACTOSIDASE YESZ"/>
    <property type="match status" value="1"/>
</dbReference>
<dbReference type="GO" id="GO:0009341">
    <property type="term" value="C:beta-galactosidase complex"/>
    <property type="evidence" value="ECO:0007669"/>
    <property type="project" value="InterPro"/>
</dbReference>
<dbReference type="InterPro" id="IPR029062">
    <property type="entry name" value="Class_I_gatase-like"/>
</dbReference>
<keyword evidence="6 11" id="KW-0862">Zinc</keyword>
<evidence type="ECO:0000256" key="8">
    <source>
        <dbReference type="PIRNR" id="PIRNR001084"/>
    </source>
</evidence>
<sequence>MYLGVDYYSEHWNEDMLEEDLNNIVELGSNVIRIGEFAWHMMEKEEGLFDFSYFDHVINEAKKKGLKIIFGTPTATMPAWLAKKHPDVLGEFEDNTKRVFGGRRQYCFNSKTYHKYSKIIIKELANHFKDEEGIVAWQIDNEFGHEGSDVCFCNECKNAFRDYLRKNYNNDINKLNEIWGTRFWSQTYNDFDEIPVPAKTITTHNPSLRMEWERFRSVSVENYAKLQIDILKEILGEDSVIIHDFSGGYFDKSFDFSKVAKYLDVVAYNNYPVWGGQREPIPAHEIACGLDFMRGAKRQNFWITEAIMGAQGHDVIGYLPRPNQAKMWSYQAMAHGCNSLMYFRYRGATQGAEQYCYGIIDQDNQKRRKFYEVQDFFNNMKENEDVINSEIKSEIAVIYDYESMASFRIQRQSFLMDYKNEVYRLYRPFYENNVNIDVIPSYLDFSEYKVLLIPTMIVFKSEVQERIREFVKNGGKVVFSFRTAIKDYYNNLTLGQLNPSFYTDLIGGFVEEIESLQEGQKVNVKGINEFNGVEGSGTVFRDMLKTTTAESLFMYDDEFYNELSAITLNKYKNGEAYYIGTGVDNNIMDLIAKKIIVEADIEAIESSKGVEVVKRKVNDEEYYFIMNHTAEGKIFNNINLKAYESKIVKIK</sequence>
<dbReference type="Proteomes" id="UP000095558">
    <property type="component" value="Unassembled WGS sequence"/>
</dbReference>
<name>A0A174CTD6_9CLOT</name>
<feature type="binding site" evidence="11">
    <location>
        <position position="151"/>
    </location>
    <ligand>
        <name>Zn(2+)</name>
        <dbReference type="ChEBI" id="CHEBI:29105"/>
    </ligand>
</feature>
<dbReference type="RefSeq" id="WP_055276226.1">
    <property type="nucleotide sequence ID" value="NZ_CYZV01000015.1"/>
</dbReference>
<evidence type="ECO:0000256" key="1">
    <source>
        <dbReference type="ARBA" id="ARBA00001412"/>
    </source>
</evidence>
<gene>
    <name evidence="14" type="primary">pbg_2</name>
    <name evidence="14" type="ORF">ERS852470_01565</name>
</gene>
<dbReference type="Gene3D" id="3.20.20.80">
    <property type="entry name" value="Glycosidases"/>
    <property type="match status" value="1"/>
</dbReference>
<protein>
    <recommendedName>
        <fullName evidence="3 8">Beta-galactosidase</fullName>
        <shortName evidence="8">Beta-gal</shortName>
        <ecNumber evidence="3 8">3.2.1.23</ecNumber>
    </recommendedName>
</protein>
<comment type="similarity">
    <text evidence="2 8">Belongs to the glycosyl hydrolase 42 family.</text>
</comment>
<feature type="binding site" evidence="11">
    <location>
        <position position="107"/>
    </location>
    <ligand>
        <name>Zn(2+)</name>
        <dbReference type="ChEBI" id="CHEBI:29105"/>
    </ligand>
</feature>
<feature type="binding site" evidence="11">
    <location>
        <position position="156"/>
    </location>
    <ligand>
        <name>Zn(2+)</name>
        <dbReference type="ChEBI" id="CHEBI:29105"/>
    </ligand>
</feature>
<dbReference type="PANTHER" id="PTHR36447">
    <property type="entry name" value="BETA-GALACTOSIDASE GANA"/>
    <property type="match status" value="1"/>
</dbReference>
<evidence type="ECO:0000256" key="9">
    <source>
        <dbReference type="PIRSR" id="PIRSR001084-1"/>
    </source>
</evidence>
<dbReference type="SUPFAM" id="SSF51445">
    <property type="entry name" value="(Trans)glycosidases"/>
    <property type="match status" value="1"/>
</dbReference>
<keyword evidence="5 8" id="KW-0378">Hydrolase</keyword>
<dbReference type="Gene3D" id="3.40.50.880">
    <property type="match status" value="1"/>
</dbReference>
<evidence type="ECO:0000313" key="14">
    <source>
        <dbReference type="EMBL" id="CUO15088.1"/>
    </source>
</evidence>
<accession>A0A174CTD6</accession>
<dbReference type="CDD" id="cd03143">
    <property type="entry name" value="A4_beta-galactosidase_middle_domain"/>
    <property type="match status" value="1"/>
</dbReference>
<dbReference type="PIRSF" id="PIRSF001084">
    <property type="entry name" value="B-galactosidase"/>
    <property type="match status" value="1"/>
</dbReference>
<dbReference type="InterPro" id="IPR003476">
    <property type="entry name" value="Glyco_hydro_42"/>
</dbReference>
<evidence type="ECO:0000256" key="3">
    <source>
        <dbReference type="ARBA" id="ARBA00012756"/>
    </source>
</evidence>
<dbReference type="GO" id="GO:0046872">
    <property type="term" value="F:metal ion binding"/>
    <property type="evidence" value="ECO:0007669"/>
    <property type="project" value="UniProtKB-KW"/>
</dbReference>
<dbReference type="GO" id="GO:0004565">
    <property type="term" value="F:beta-galactosidase activity"/>
    <property type="evidence" value="ECO:0007669"/>
    <property type="project" value="UniProtKB-EC"/>
</dbReference>
<feature type="binding site" evidence="10">
    <location>
        <position position="141"/>
    </location>
    <ligand>
        <name>substrate</name>
    </ligand>
</feature>
<evidence type="ECO:0000256" key="7">
    <source>
        <dbReference type="ARBA" id="ARBA00023295"/>
    </source>
</evidence>
<evidence type="ECO:0000256" key="10">
    <source>
        <dbReference type="PIRSR" id="PIRSR001084-2"/>
    </source>
</evidence>
<evidence type="ECO:0000256" key="6">
    <source>
        <dbReference type="ARBA" id="ARBA00022833"/>
    </source>
</evidence>
<dbReference type="SUPFAM" id="SSF52317">
    <property type="entry name" value="Class I glutamine amidotransferase-like"/>
    <property type="match status" value="1"/>
</dbReference>
<dbReference type="InterPro" id="IPR013738">
    <property type="entry name" value="Beta_galactosidase_Trimer"/>
</dbReference>
<dbReference type="Pfam" id="PF02449">
    <property type="entry name" value="Glyco_hydro_42"/>
    <property type="match status" value="1"/>
</dbReference>